<dbReference type="InterPro" id="IPR003115">
    <property type="entry name" value="ParB_N"/>
</dbReference>
<dbReference type="GO" id="GO:0003677">
    <property type="term" value="F:DNA binding"/>
    <property type="evidence" value="ECO:0007669"/>
    <property type="project" value="UniProtKB-KW"/>
</dbReference>
<comment type="similarity">
    <text evidence="1">Belongs to the ParB family.</text>
</comment>
<evidence type="ECO:0000313" key="4">
    <source>
        <dbReference type="EMBL" id="OAI10730.1"/>
    </source>
</evidence>
<dbReference type="GO" id="GO:0005694">
    <property type="term" value="C:chromosome"/>
    <property type="evidence" value="ECO:0007669"/>
    <property type="project" value="TreeGrafter"/>
</dbReference>
<dbReference type="EMBL" id="LUUI01000150">
    <property type="protein sequence ID" value="OAI10730.1"/>
    <property type="molecule type" value="Genomic_DNA"/>
</dbReference>
<dbReference type="GO" id="GO:0007059">
    <property type="term" value="P:chromosome segregation"/>
    <property type="evidence" value="ECO:0007669"/>
    <property type="project" value="TreeGrafter"/>
</dbReference>
<dbReference type="NCBIfam" id="TIGR00180">
    <property type="entry name" value="parB_part"/>
    <property type="match status" value="1"/>
</dbReference>
<dbReference type="InterPro" id="IPR036086">
    <property type="entry name" value="ParB/Sulfiredoxin_sf"/>
</dbReference>
<evidence type="ECO:0000256" key="2">
    <source>
        <dbReference type="ARBA" id="ARBA00023125"/>
    </source>
</evidence>
<dbReference type="SUPFAM" id="SSF110849">
    <property type="entry name" value="ParB/Sulfiredoxin"/>
    <property type="match status" value="1"/>
</dbReference>
<dbReference type="OrthoDB" id="9802051at2"/>
<evidence type="ECO:0000313" key="5">
    <source>
        <dbReference type="Proteomes" id="UP000078476"/>
    </source>
</evidence>
<accession>A0A177N0J2</accession>
<dbReference type="InterPro" id="IPR050336">
    <property type="entry name" value="Chromosome_partition/occlusion"/>
</dbReference>
<comment type="caution">
    <text evidence="4">The sequence shown here is derived from an EMBL/GenBank/DDBJ whole genome shotgun (WGS) entry which is preliminary data.</text>
</comment>
<dbReference type="SMART" id="SM00470">
    <property type="entry name" value="ParB"/>
    <property type="match status" value="1"/>
</dbReference>
<dbReference type="PANTHER" id="PTHR33375:SF1">
    <property type="entry name" value="CHROMOSOME-PARTITIONING PROTEIN PARB-RELATED"/>
    <property type="match status" value="1"/>
</dbReference>
<dbReference type="Pfam" id="PF08535">
    <property type="entry name" value="KorB"/>
    <property type="match status" value="1"/>
</dbReference>
<dbReference type="Proteomes" id="UP000078476">
    <property type="component" value="Unassembled WGS sequence"/>
</dbReference>
<proteinExistence type="inferred from homology"/>
<organism evidence="4 5">
    <name type="scientific">Methylomonas lenta</name>
    <dbReference type="NCBI Taxonomy" id="980561"/>
    <lineage>
        <taxon>Bacteria</taxon>
        <taxon>Pseudomonadati</taxon>
        <taxon>Pseudomonadota</taxon>
        <taxon>Gammaproteobacteria</taxon>
        <taxon>Methylococcales</taxon>
        <taxon>Methylococcaceae</taxon>
        <taxon>Methylomonas</taxon>
    </lineage>
</organism>
<dbReference type="InterPro" id="IPR004437">
    <property type="entry name" value="ParB/RepB/Spo0J"/>
</dbReference>
<dbReference type="FunFam" id="3.90.1530.30:FF:000001">
    <property type="entry name" value="Chromosome partitioning protein ParB"/>
    <property type="match status" value="1"/>
</dbReference>
<dbReference type="Gene3D" id="1.10.10.2830">
    <property type="match status" value="1"/>
</dbReference>
<gene>
    <name evidence="4" type="ORF">A1359_15835</name>
</gene>
<dbReference type="SUPFAM" id="SSF109709">
    <property type="entry name" value="KorB DNA-binding domain-like"/>
    <property type="match status" value="1"/>
</dbReference>
<reference evidence="4 5" key="1">
    <citation type="submission" date="2016-03" db="EMBL/GenBank/DDBJ databases">
        <authorList>
            <person name="Ploux O."/>
        </authorList>
    </citation>
    <scope>NUCLEOTIDE SEQUENCE [LARGE SCALE GENOMIC DNA]</scope>
    <source>
        <strain evidence="4 5">R-45370</strain>
    </source>
</reference>
<keyword evidence="5" id="KW-1185">Reference proteome</keyword>
<evidence type="ECO:0000259" key="3">
    <source>
        <dbReference type="SMART" id="SM00470"/>
    </source>
</evidence>
<name>A0A177N0J2_9GAMM</name>
<dbReference type="Pfam" id="PF02195">
    <property type="entry name" value="ParB_N"/>
    <property type="match status" value="1"/>
</dbReference>
<evidence type="ECO:0000256" key="1">
    <source>
        <dbReference type="ARBA" id="ARBA00006295"/>
    </source>
</evidence>
<sequence length="382" mass="42171">MDSDSKRLTVNKSKTAFSEATDIIGQGVDALFNNEGPQYSLIYLDMIEVKAQIREEFSDEDNSLEGLAANITEHGVLQPILIRPNETGSYDLVAGERRFRAAKIAGLAQIPAIIKEMSDEQADDAQMAENIHRKNLTQIEESRKIKRDLDNLELKLGKGKATEALLEKYGSKSRSWLSKRLELLNLPDQTRRLVNEDISADIEVIHAVKQVEKVDPAAAQKLVDDLKDTRFKDNARDKVKEVKDSVKPPKKKPGKVDVQVEVFAGAKNQDEDDIAIQSSAVNPQDVLNRVYEFIIGTGRSNTPKNAIASLSQVEKDAVEDWLQSFYDSGTSASNIGNLVIQGLHKGLFSSYGSRAFALAAFLNGVDSKARFSLLNILGNVKG</sequence>
<protein>
    <recommendedName>
        <fullName evidence="3">ParB-like N-terminal domain-containing protein</fullName>
    </recommendedName>
</protein>
<keyword evidence="2" id="KW-0238">DNA-binding</keyword>
<dbReference type="Gene3D" id="3.90.1530.30">
    <property type="match status" value="1"/>
</dbReference>
<dbReference type="PANTHER" id="PTHR33375">
    <property type="entry name" value="CHROMOSOME-PARTITIONING PROTEIN PARB-RELATED"/>
    <property type="match status" value="1"/>
</dbReference>
<dbReference type="STRING" id="980561.A1359_15835"/>
<dbReference type="AlphaFoldDB" id="A0A177N0J2"/>
<dbReference type="CDD" id="cd16393">
    <property type="entry name" value="SPO0J_N"/>
    <property type="match status" value="1"/>
</dbReference>
<feature type="domain" description="ParB-like N-terminal" evidence="3">
    <location>
        <begin position="40"/>
        <end position="131"/>
    </location>
</feature>
<dbReference type="InterPro" id="IPR013741">
    <property type="entry name" value="KorB_domain"/>
</dbReference>